<dbReference type="Pfam" id="PF20479">
    <property type="entry name" value="TMEM128"/>
    <property type="match status" value="1"/>
</dbReference>
<keyword evidence="3" id="KW-1185">Reference proteome</keyword>
<dbReference type="InParanoid" id="A0A0C3FYY2"/>
<name>A0A0C3FYY2_PILCF</name>
<dbReference type="Proteomes" id="UP000054166">
    <property type="component" value="Unassembled WGS sequence"/>
</dbReference>
<evidence type="ECO:0000313" key="2">
    <source>
        <dbReference type="EMBL" id="KIM84859.1"/>
    </source>
</evidence>
<dbReference type="OrthoDB" id="3187264at2759"/>
<reference evidence="3" key="2">
    <citation type="submission" date="2015-01" db="EMBL/GenBank/DDBJ databases">
        <title>Evolutionary Origins and Diversification of the Mycorrhizal Mutualists.</title>
        <authorList>
            <consortium name="DOE Joint Genome Institute"/>
            <consortium name="Mycorrhizal Genomics Consortium"/>
            <person name="Kohler A."/>
            <person name="Kuo A."/>
            <person name="Nagy L.G."/>
            <person name="Floudas D."/>
            <person name="Copeland A."/>
            <person name="Barry K.W."/>
            <person name="Cichocki N."/>
            <person name="Veneault-Fourrey C."/>
            <person name="LaButti K."/>
            <person name="Lindquist E.A."/>
            <person name="Lipzen A."/>
            <person name="Lundell T."/>
            <person name="Morin E."/>
            <person name="Murat C."/>
            <person name="Riley R."/>
            <person name="Ohm R."/>
            <person name="Sun H."/>
            <person name="Tunlid A."/>
            <person name="Henrissat B."/>
            <person name="Grigoriev I.V."/>
            <person name="Hibbett D.S."/>
            <person name="Martin F."/>
        </authorList>
    </citation>
    <scope>NUCLEOTIDE SEQUENCE [LARGE SCALE GENOMIC DNA]</scope>
    <source>
        <strain evidence="3">F 1598</strain>
    </source>
</reference>
<feature type="transmembrane region" description="Helical" evidence="1">
    <location>
        <begin position="21"/>
        <end position="39"/>
    </location>
</feature>
<feature type="transmembrane region" description="Helical" evidence="1">
    <location>
        <begin position="124"/>
        <end position="145"/>
    </location>
</feature>
<gene>
    <name evidence="2" type="ORF">PILCRDRAFT_817661</name>
</gene>
<keyword evidence="1" id="KW-0812">Transmembrane</keyword>
<proteinExistence type="predicted"/>
<dbReference type="InterPro" id="IPR033579">
    <property type="entry name" value="TMEM128"/>
</dbReference>
<reference evidence="2 3" key="1">
    <citation type="submission" date="2014-04" db="EMBL/GenBank/DDBJ databases">
        <authorList>
            <consortium name="DOE Joint Genome Institute"/>
            <person name="Kuo A."/>
            <person name="Tarkka M."/>
            <person name="Buscot F."/>
            <person name="Kohler A."/>
            <person name="Nagy L.G."/>
            <person name="Floudas D."/>
            <person name="Copeland A."/>
            <person name="Barry K.W."/>
            <person name="Cichocki N."/>
            <person name="Veneault-Fourrey C."/>
            <person name="LaButti K."/>
            <person name="Lindquist E.A."/>
            <person name="Lipzen A."/>
            <person name="Lundell T."/>
            <person name="Morin E."/>
            <person name="Murat C."/>
            <person name="Sun H."/>
            <person name="Tunlid A."/>
            <person name="Henrissat B."/>
            <person name="Grigoriev I.V."/>
            <person name="Hibbett D.S."/>
            <person name="Martin F."/>
            <person name="Nordberg H.P."/>
            <person name="Cantor M.N."/>
            <person name="Hua S.X."/>
        </authorList>
    </citation>
    <scope>NUCLEOTIDE SEQUENCE [LARGE SCALE GENOMIC DNA]</scope>
    <source>
        <strain evidence="2 3">F 1598</strain>
    </source>
</reference>
<sequence>MSSTVSRSISLSRHTLRQLKFVIPGGAITYYLGTHEVFWRMVNEIGWDGWGRTAAVTSLALGLIIIVLFLYVLLVPWIRGIEPNYLSWRESGVLSSVIPVLTASIVMGWLLLSVTLGRWSSLGYFEGIIGASGLYALVFGLMGLIPAPKVHRT</sequence>
<evidence type="ECO:0000313" key="3">
    <source>
        <dbReference type="Proteomes" id="UP000054166"/>
    </source>
</evidence>
<accession>A0A0C3FYY2</accession>
<dbReference type="EMBL" id="KN832986">
    <property type="protein sequence ID" value="KIM84859.1"/>
    <property type="molecule type" value="Genomic_DNA"/>
</dbReference>
<evidence type="ECO:0000256" key="1">
    <source>
        <dbReference type="SAM" id="Phobius"/>
    </source>
</evidence>
<feature type="transmembrane region" description="Helical" evidence="1">
    <location>
        <begin position="93"/>
        <end position="112"/>
    </location>
</feature>
<keyword evidence="1" id="KW-0472">Membrane</keyword>
<dbReference type="HOGENOM" id="CLU_122015_0_0_1"/>
<protein>
    <submittedName>
        <fullName evidence="2">Uncharacterized protein</fullName>
    </submittedName>
</protein>
<dbReference type="AlphaFoldDB" id="A0A0C3FYY2"/>
<feature type="transmembrane region" description="Helical" evidence="1">
    <location>
        <begin position="59"/>
        <end position="81"/>
    </location>
</feature>
<keyword evidence="1" id="KW-1133">Transmembrane helix</keyword>
<organism evidence="2 3">
    <name type="scientific">Piloderma croceum (strain F 1598)</name>
    <dbReference type="NCBI Taxonomy" id="765440"/>
    <lineage>
        <taxon>Eukaryota</taxon>
        <taxon>Fungi</taxon>
        <taxon>Dikarya</taxon>
        <taxon>Basidiomycota</taxon>
        <taxon>Agaricomycotina</taxon>
        <taxon>Agaricomycetes</taxon>
        <taxon>Agaricomycetidae</taxon>
        <taxon>Atheliales</taxon>
        <taxon>Atheliaceae</taxon>
        <taxon>Piloderma</taxon>
    </lineage>
</organism>